<sequence length="248" mass="27606">MSTMWRSAVTKTRCHLVPRFSGAISGRLYATDHNPPPKCTDSAGGKSCGKFNGCGDPRYEKKGPTTQSDSFAFHHLIKMPPECCDDPCRDRSPKFDDCFYEISDKAKRVYQVTWVECPPIQIKPKKICCHIKAKHPPIQRRKRKDFVAAGVCPKDECSIATDGPCPKITMPGCKAVDNTSCFIVRRKTDCVKVKAPYPAFSECSRDAIRPPRRIECNCLDVPSQCDLFAELKRLASNPGKKQCGGSRG</sequence>
<dbReference type="AlphaFoldDB" id="A0A6P4HYA9"/>
<dbReference type="PANTHER" id="PTHR20977:SF0">
    <property type="entry name" value="AT13385P-RELATED"/>
    <property type="match status" value="1"/>
</dbReference>
<reference evidence="1" key="1">
    <citation type="submission" date="2025-05" db="UniProtKB">
        <authorList>
            <consortium name="RefSeq"/>
        </authorList>
    </citation>
    <scope>NUCLEOTIDE SEQUENCE [LARGE SCALE GENOMIC DNA]</scope>
    <source>
        <strain evidence="1">14028-0561.14</strain>
    </source>
</reference>
<evidence type="ECO:0000313" key="1">
    <source>
        <dbReference type="Proteomes" id="UP001652661"/>
    </source>
</evidence>
<dbReference type="OrthoDB" id="7725418at2759"/>
<keyword evidence="1" id="KW-1185">Reference proteome</keyword>
<dbReference type="PANTHER" id="PTHR20977">
    <property type="entry name" value="AT13385P-RELATED"/>
    <property type="match status" value="1"/>
</dbReference>
<dbReference type="Pfam" id="PF07248">
    <property type="entry name" value="DUF1431"/>
    <property type="match status" value="1"/>
</dbReference>
<dbReference type="InterPro" id="IPR006611">
    <property type="entry name" value="DUF1431_DROsp"/>
</dbReference>
<dbReference type="GeneID" id="108070849"/>
<proteinExistence type="predicted"/>
<gene>
    <name evidence="2" type="primary">LOC108070849</name>
</gene>
<dbReference type="SMART" id="SM00689">
    <property type="entry name" value="DM6"/>
    <property type="match status" value="1"/>
</dbReference>
<accession>A0A6P4HYA9</accession>
<dbReference type="RefSeq" id="XP_017016969.1">
    <property type="nucleotide sequence ID" value="XM_017161480.3"/>
</dbReference>
<dbReference type="Proteomes" id="UP001652661">
    <property type="component" value="Chromosome 2R"/>
</dbReference>
<protein>
    <submittedName>
        <fullName evidence="2">Uncharacterized protein</fullName>
    </submittedName>
</protein>
<name>A0A6P4HYA9_DROKI</name>
<evidence type="ECO:0000313" key="2">
    <source>
        <dbReference type="RefSeq" id="XP_017016969.1"/>
    </source>
</evidence>
<reference evidence="2" key="2">
    <citation type="submission" date="2025-08" db="UniProtKB">
        <authorList>
            <consortium name="RefSeq"/>
        </authorList>
    </citation>
    <scope>IDENTIFICATION</scope>
    <source>
        <strain evidence="2">14028-0561.14</strain>
        <tissue evidence="2">Whole fly</tissue>
    </source>
</reference>
<organism evidence="1 2">
    <name type="scientific">Drosophila kikkawai</name>
    <name type="common">Fruit fly</name>
    <dbReference type="NCBI Taxonomy" id="30033"/>
    <lineage>
        <taxon>Eukaryota</taxon>
        <taxon>Metazoa</taxon>
        <taxon>Ecdysozoa</taxon>
        <taxon>Arthropoda</taxon>
        <taxon>Hexapoda</taxon>
        <taxon>Insecta</taxon>
        <taxon>Pterygota</taxon>
        <taxon>Neoptera</taxon>
        <taxon>Endopterygota</taxon>
        <taxon>Diptera</taxon>
        <taxon>Brachycera</taxon>
        <taxon>Muscomorpha</taxon>
        <taxon>Ephydroidea</taxon>
        <taxon>Drosophilidae</taxon>
        <taxon>Drosophila</taxon>
        <taxon>Sophophora</taxon>
    </lineage>
</organism>